<feature type="compositionally biased region" description="Polar residues" evidence="1">
    <location>
        <begin position="529"/>
        <end position="539"/>
    </location>
</feature>
<dbReference type="Proteomes" id="UP001610446">
    <property type="component" value="Unassembled WGS sequence"/>
</dbReference>
<proteinExistence type="predicted"/>
<evidence type="ECO:0000256" key="1">
    <source>
        <dbReference type="SAM" id="MobiDB-lite"/>
    </source>
</evidence>
<keyword evidence="3" id="KW-1185">Reference proteome</keyword>
<name>A0ABR4JYY5_9EURO</name>
<dbReference type="PANTHER" id="PTHR35391:SF5">
    <property type="entry name" value="DUF6590 DOMAIN-CONTAINING PROTEIN"/>
    <property type="match status" value="1"/>
</dbReference>
<dbReference type="EMBL" id="JBFXLU010000073">
    <property type="protein sequence ID" value="KAL2845286.1"/>
    <property type="molecule type" value="Genomic_DNA"/>
</dbReference>
<evidence type="ECO:0008006" key="4">
    <source>
        <dbReference type="Google" id="ProtNLM"/>
    </source>
</evidence>
<feature type="region of interest" description="Disordered" evidence="1">
    <location>
        <begin position="519"/>
        <end position="588"/>
    </location>
</feature>
<feature type="compositionally biased region" description="Polar residues" evidence="1">
    <location>
        <begin position="834"/>
        <end position="859"/>
    </location>
</feature>
<dbReference type="PANTHER" id="PTHR35391">
    <property type="entry name" value="C2H2-TYPE DOMAIN-CONTAINING PROTEIN-RELATED"/>
    <property type="match status" value="1"/>
</dbReference>
<feature type="region of interest" description="Disordered" evidence="1">
    <location>
        <begin position="470"/>
        <end position="491"/>
    </location>
</feature>
<protein>
    <recommendedName>
        <fullName evidence="4">C2H2-type domain-containing protein</fullName>
    </recommendedName>
</protein>
<gene>
    <name evidence="2" type="ORF">BJY01DRAFT_247758</name>
</gene>
<organism evidence="2 3">
    <name type="scientific">Aspergillus pseudoustus</name>
    <dbReference type="NCBI Taxonomy" id="1810923"/>
    <lineage>
        <taxon>Eukaryota</taxon>
        <taxon>Fungi</taxon>
        <taxon>Dikarya</taxon>
        <taxon>Ascomycota</taxon>
        <taxon>Pezizomycotina</taxon>
        <taxon>Eurotiomycetes</taxon>
        <taxon>Eurotiomycetidae</taxon>
        <taxon>Eurotiales</taxon>
        <taxon>Aspergillaceae</taxon>
        <taxon>Aspergillus</taxon>
        <taxon>Aspergillus subgen. Nidulantes</taxon>
    </lineage>
</organism>
<reference evidence="2 3" key="1">
    <citation type="submission" date="2024-07" db="EMBL/GenBank/DDBJ databases">
        <title>Section-level genome sequencing and comparative genomics of Aspergillus sections Usti and Cavernicolus.</title>
        <authorList>
            <consortium name="Lawrence Berkeley National Laboratory"/>
            <person name="Nybo J.L."/>
            <person name="Vesth T.C."/>
            <person name="Theobald S."/>
            <person name="Frisvad J.C."/>
            <person name="Larsen T.O."/>
            <person name="Kjaerboelling I."/>
            <person name="Rothschild-Mancinelli K."/>
            <person name="Lyhne E.K."/>
            <person name="Kogle M.E."/>
            <person name="Barry K."/>
            <person name="Clum A."/>
            <person name="Na H."/>
            <person name="Ledsgaard L."/>
            <person name="Lin J."/>
            <person name="Lipzen A."/>
            <person name="Kuo A."/>
            <person name="Riley R."/>
            <person name="Mondo S."/>
            <person name="Labutti K."/>
            <person name="Haridas S."/>
            <person name="Pangalinan J."/>
            <person name="Salamov A.A."/>
            <person name="Simmons B.A."/>
            <person name="Magnuson J.K."/>
            <person name="Chen J."/>
            <person name="Drula E."/>
            <person name="Henrissat B."/>
            <person name="Wiebenga A."/>
            <person name="Lubbers R.J."/>
            <person name="Gomes A.C."/>
            <person name="Makela M.R."/>
            <person name="Stajich J."/>
            <person name="Grigoriev I.V."/>
            <person name="Mortensen U.H."/>
            <person name="De Vries R.P."/>
            <person name="Baker S.E."/>
            <person name="Andersen M.R."/>
        </authorList>
    </citation>
    <scope>NUCLEOTIDE SEQUENCE [LARGE SCALE GENOMIC DNA]</scope>
    <source>
        <strain evidence="2 3">CBS 123904</strain>
    </source>
</reference>
<feature type="compositionally biased region" description="Basic and acidic residues" evidence="1">
    <location>
        <begin position="544"/>
        <end position="556"/>
    </location>
</feature>
<evidence type="ECO:0000313" key="3">
    <source>
        <dbReference type="Proteomes" id="UP001610446"/>
    </source>
</evidence>
<feature type="region of interest" description="Disordered" evidence="1">
    <location>
        <begin position="425"/>
        <end position="449"/>
    </location>
</feature>
<evidence type="ECO:0000313" key="2">
    <source>
        <dbReference type="EMBL" id="KAL2845286.1"/>
    </source>
</evidence>
<comment type="caution">
    <text evidence="2">The sequence shown here is derived from an EMBL/GenBank/DDBJ whole genome shotgun (WGS) entry which is preliminary data.</text>
</comment>
<accession>A0ABR4JYY5</accession>
<feature type="compositionally biased region" description="Basic and acidic residues" evidence="1">
    <location>
        <begin position="821"/>
        <end position="832"/>
    </location>
</feature>
<feature type="region of interest" description="Disordered" evidence="1">
    <location>
        <begin position="821"/>
        <end position="859"/>
    </location>
</feature>
<sequence>MERDTPDDNCEQGDSRSPIQSMAEDCNALSQKCVNRFAQSAPSSVAAGLHQFVEEFQGRFEAWASYLAVFAGQHSSLDHRVHRHPSLQDMIIRLLDTLRRNLFLLAAYEIPDSASLPVAANVDDEGDRIMTDSHISNFDVPCSGITEAITELNKLGIAIRSSTRSTATARARRFVSQNPTSCPITEFEDTAYQAIDYLYPSAPIWLKQQLASAMGDRYARLQYEAIRNITAIAQRNVIIESFETSADHGKEVGDESRRRERPIIQMPVSSIDTQALYSKLATRNVVASSKPKTLTVVAGRLKEPPLPKFEGSNPYTICQWCSQVIDRSLVHTKANGCLQWSNEGRRHYRRDLQPYVCIAKECSQSRPAYASSKEWLQHMKSSHSEYWQEKIHSERAWTCAASHDNNSLYIFPSQEELEEHVSIQHPGGGSTMVPETAPNDVDDSPAPPTRRPVSCCPLCLFPPEEPKATYNKSADVPMGMPQDDERSDPVTSWSMGSHIAEHLHHLMVISLQLISTANLPPEDKDRTDGVSSKPGTSDSDPADDNSRSKWENRLDELPNDIQGPVMWPENDRESTPDFGESSEPDWSAAQHDGILKDQVEILAAYQPYDHQNVVNEFPALDGELVARLGNANTKRRAIFKYRQLRHEKMVAHLKANSQEGHSPTFSDTEPIDLHTSEGVVNGMEEVRHARWFKPPLFTAGNIIPLLAAADYGGLFLCPCCHQLTEIGDEKKPWITHVFEDLRPYICIFPRCNTPDKLYGNRREWFSHMNDAHGLDRNHVNTCILCQTAVIFSPMEIHLGQHLEQLALFALCDPKVDTHKEEEEDYVHYDPRDASISSTGQGLEGSLSGNELSGDTLGSD</sequence>